<comment type="subunit">
    <text evidence="9">Composed of 13 different subunits. Subunits NuoCD, E, F, and G constitute the peripheral sector of the complex.</text>
</comment>
<evidence type="ECO:0000256" key="8">
    <source>
        <dbReference type="ARBA" id="ARBA00023027"/>
    </source>
</evidence>
<comment type="cofactor">
    <cofactor evidence="11">
        <name>[2Fe-2S] cluster</name>
        <dbReference type="ChEBI" id="CHEBI:190135"/>
    </cofactor>
    <text evidence="11">Binds 1 [2Fe-2S] cluster per subunit.</text>
</comment>
<dbReference type="GO" id="GO:0042773">
    <property type="term" value="P:ATP synthesis coupled electron transport"/>
    <property type="evidence" value="ECO:0007669"/>
    <property type="project" value="InterPro"/>
</dbReference>
<evidence type="ECO:0000256" key="4">
    <source>
        <dbReference type="ARBA" id="ARBA00022723"/>
    </source>
</evidence>
<dbReference type="GO" id="GO:0048038">
    <property type="term" value="F:quinone binding"/>
    <property type="evidence" value="ECO:0007669"/>
    <property type="project" value="UniProtKB-UniRule"/>
</dbReference>
<dbReference type="InterPro" id="IPR010228">
    <property type="entry name" value="NADH_UbQ_OxRdtase_Gsu"/>
</dbReference>
<accession>A0A450VPV8</accession>
<dbReference type="Gene3D" id="3.40.50.740">
    <property type="match status" value="2"/>
</dbReference>
<dbReference type="GO" id="GO:0016651">
    <property type="term" value="F:oxidoreductase activity, acting on NAD(P)H"/>
    <property type="evidence" value="ECO:0007669"/>
    <property type="project" value="InterPro"/>
</dbReference>
<dbReference type="GO" id="GO:0051537">
    <property type="term" value="F:2 iron, 2 sulfur cluster binding"/>
    <property type="evidence" value="ECO:0007669"/>
    <property type="project" value="UniProtKB-UniRule"/>
</dbReference>
<feature type="domain" description="4Fe-4S Mo/W bis-MGD-type" evidence="13">
    <location>
        <begin position="221"/>
        <end position="277"/>
    </location>
</feature>
<keyword evidence="3 11" id="KW-0004">4Fe-4S</keyword>
<feature type="domain" description="2Fe-2S ferredoxin-type" evidence="12">
    <location>
        <begin position="6"/>
        <end position="84"/>
    </location>
</feature>
<feature type="domain" description="4Fe-4S His(Cys)3-ligated-type" evidence="14">
    <location>
        <begin position="84"/>
        <end position="123"/>
    </location>
</feature>
<dbReference type="PROSITE" id="PS51669">
    <property type="entry name" value="4FE4S_MOW_BIS_MGD"/>
    <property type="match status" value="1"/>
</dbReference>
<evidence type="ECO:0000256" key="5">
    <source>
        <dbReference type="ARBA" id="ARBA00022967"/>
    </source>
</evidence>
<evidence type="ECO:0000259" key="12">
    <source>
        <dbReference type="PROSITE" id="PS51085"/>
    </source>
</evidence>
<dbReference type="Gene3D" id="3.10.20.740">
    <property type="match status" value="1"/>
</dbReference>
<dbReference type="NCBIfam" id="TIGR01973">
    <property type="entry name" value="NuoG"/>
    <property type="match status" value="1"/>
</dbReference>
<evidence type="ECO:0000313" key="16">
    <source>
        <dbReference type="EMBL" id="VFJ45630.1"/>
    </source>
</evidence>
<evidence type="ECO:0000256" key="3">
    <source>
        <dbReference type="ARBA" id="ARBA00022485"/>
    </source>
</evidence>
<keyword evidence="4 11" id="KW-0479">Metal-binding</keyword>
<dbReference type="SUPFAM" id="SSF54862">
    <property type="entry name" value="4Fe-4S ferredoxins"/>
    <property type="match status" value="1"/>
</dbReference>
<protein>
    <recommendedName>
        <fullName evidence="11">NADH-quinone oxidoreductase</fullName>
        <ecNumber evidence="11">7.1.1.-</ecNumber>
    </recommendedName>
</protein>
<dbReference type="InterPro" id="IPR001041">
    <property type="entry name" value="2Fe-2S_ferredoxin-type"/>
</dbReference>
<comment type="similarity">
    <text evidence="2 11">Belongs to the complex I 75 kDa subunit family.</text>
</comment>
<evidence type="ECO:0000313" key="15">
    <source>
        <dbReference type="EMBL" id="VFJ45531.1"/>
    </source>
</evidence>
<dbReference type="PROSITE" id="PS00641">
    <property type="entry name" value="COMPLEX1_75K_1"/>
    <property type="match status" value="1"/>
</dbReference>
<dbReference type="SMART" id="SM00929">
    <property type="entry name" value="NADH-G_4Fe-4S_3"/>
    <property type="match status" value="1"/>
</dbReference>
<proteinExistence type="inferred from homology"/>
<dbReference type="InterPro" id="IPR006656">
    <property type="entry name" value="Mopterin_OxRdtase"/>
</dbReference>
<comment type="cofactor">
    <cofactor evidence="1 11">
        <name>[4Fe-4S] cluster</name>
        <dbReference type="ChEBI" id="CHEBI:49883"/>
    </cofactor>
</comment>
<dbReference type="InterPro" id="IPR050123">
    <property type="entry name" value="Prok_molybdopt-oxidoreductase"/>
</dbReference>
<dbReference type="FunFam" id="3.10.20.740:FF:000001">
    <property type="entry name" value="NADH-quinone oxidoreductase subunit G"/>
    <property type="match status" value="1"/>
</dbReference>
<organism evidence="17">
    <name type="scientific">Candidatus Kentrum sp. FM</name>
    <dbReference type="NCBI Taxonomy" id="2126340"/>
    <lineage>
        <taxon>Bacteria</taxon>
        <taxon>Pseudomonadati</taxon>
        <taxon>Pseudomonadota</taxon>
        <taxon>Gammaproteobacteria</taxon>
        <taxon>Candidatus Kentrum</taxon>
    </lineage>
</organism>
<keyword evidence="8 11" id="KW-0520">NAD</keyword>
<dbReference type="GO" id="GO:0016020">
    <property type="term" value="C:membrane"/>
    <property type="evidence" value="ECO:0007669"/>
    <property type="project" value="InterPro"/>
</dbReference>
<dbReference type="Gene3D" id="3.40.228.10">
    <property type="entry name" value="Dimethylsulfoxide Reductase, domain 2"/>
    <property type="match status" value="1"/>
</dbReference>
<comment type="function">
    <text evidence="11">NDH-1 shuttles electrons from NADH, via FMN and iron-sulfur (Fe-S) centers, to quinones in the respiratory chain. Couples the redox reaction to proton translocation (for every two electrons transferred, four hydrogen ions are translocated across the cytoplasmic membrane), and thus conserves the redox energy in a proton gradient.</text>
</comment>
<evidence type="ECO:0000256" key="10">
    <source>
        <dbReference type="ARBA" id="ARBA00047712"/>
    </source>
</evidence>
<dbReference type="EMBL" id="CAADFL010000025">
    <property type="protein sequence ID" value="VFK06798.1"/>
    <property type="molecule type" value="Genomic_DNA"/>
</dbReference>
<keyword evidence="6 11" id="KW-0408">Iron</keyword>
<name>A0A450VPV8_9GAMM</name>
<sequence length="796" mass="86320">MSDQQQLVTIEIDDISLQAERGVPLIDVADAAGITIPRFCYHKKLSVAANCRMCLVEVEKVPKPLPACATPVNDGMRVYTHSPMVLAAQKAVMEFLLINHPLDCPICDQGGECELQDVSVGFGAGTSRFQERKRVVRNKDLGPLIATDMNRCIHCTRCVRFGEEIAGQREMGLTGRGENARIGTFIEKTLTSELSGNIIDLCPVGALTSKPFRYRARTWEMQQFPGIAPHDATGSNLYLHVKDNQVMRVVPRENDAVNEVWISDRDRFSYEGLYSKDRLEVPMIKKDGQWRSTDWETALIAVAQGLQRTVKSNGPNAIGTLASPGATLEELYLLQKAMRGLGCHNIDHRLDAEDFRDQDQAPPFPWLGQSLTDLENADVVLLIGSNCRKEQPLINHRIRQAALRGAQIFVLNPIDYPFNYPLAERLIASPEEMIARLAGIARTLTSEDSTAANSKTSPGTASEGTIAEALRTGARSTVLVGSLAQTHPRAAILRALAAHIADASDSTLGMLTAGANGTGAWIAGALPHRGPAGGTSETGGLDASAMLTQDCNSYVLLGVEPELDCANSHLATKALNNADFVVSFTAYRTRSMEEYADVLLPIALFAENAGTFVNAAGSWQTFTAAVTPPGETRPAWKILRVLGNLLNLDGFDYLDVVEIRDELQTLVRDRGASEKKGRWGAEEIKAQMAGKTSNQPPLTRIGDVPIHALDPLVRRAANLQRTSDAAQGIIRLNSKLAKLLGIEEGKPVSAVQDDCTKTLPVAIDERVPDQCVWLSAGIPESIGLGARFGSIVISPQ</sequence>
<evidence type="ECO:0000259" key="14">
    <source>
        <dbReference type="PROSITE" id="PS51839"/>
    </source>
</evidence>
<dbReference type="InterPro" id="IPR019574">
    <property type="entry name" value="NADH_UbQ_OxRdtase_Gsu_4Fe4S-bd"/>
</dbReference>
<dbReference type="Pfam" id="PF13510">
    <property type="entry name" value="Fer2_4"/>
    <property type="match status" value="1"/>
</dbReference>
<dbReference type="CDD" id="cd00207">
    <property type="entry name" value="fer2"/>
    <property type="match status" value="1"/>
</dbReference>
<dbReference type="Gene3D" id="3.30.70.20">
    <property type="match status" value="1"/>
</dbReference>
<dbReference type="AlphaFoldDB" id="A0A450VPV8"/>
<dbReference type="Pfam" id="PF00384">
    <property type="entry name" value="Molybdopterin"/>
    <property type="match status" value="1"/>
</dbReference>
<dbReference type="InterPro" id="IPR000283">
    <property type="entry name" value="NADH_UbQ_OxRdtase_75kDa_su_CS"/>
</dbReference>
<dbReference type="InterPro" id="IPR006963">
    <property type="entry name" value="Mopterin_OxRdtase_4Fe-4S_dom"/>
</dbReference>
<dbReference type="GO" id="GO:0046872">
    <property type="term" value="F:metal ion binding"/>
    <property type="evidence" value="ECO:0007669"/>
    <property type="project" value="UniProtKB-UniRule"/>
</dbReference>
<dbReference type="CDD" id="cd02772">
    <property type="entry name" value="MopB_NDH-1_NuoG2"/>
    <property type="match status" value="1"/>
</dbReference>
<dbReference type="SUPFAM" id="SSF53706">
    <property type="entry name" value="Formate dehydrogenase/DMSO reductase, domains 1-3"/>
    <property type="match status" value="1"/>
</dbReference>
<dbReference type="GO" id="GO:0008137">
    <property type="term" value="F:NADH dehydrogenase (ubiquinone) activity"/>
    <property type="evidence" value="ECO:0007669"/>
    <property type="project" value="UniProtKB-UniRule"/>
</dbReference>
<dbReference type="Pfam" id="PF22117">
    <property type="entry name" value="Fer4_Nqo3"/>
    <property type="match status" value="1"/>
</dbReference>
<keyword evidence="7 11" id="KW-0411">Iron-sulfur</keyword>
<gene>
    <name evidence="15" type="ORF">BECKFM1743A_GA0114220_100262</name>
    <name evidence="17" type="ORF">BECKFM1743B_GA0114221_100251</name>
    <name evidence="16" type="ORF">BECKFM1743C_GA0114222_100282</name>
</gene>
<dbReference type="EMBL" id="CAADEZ010000026">
    <property type="protein sequence ID" value="VFJ45531.1"/>
    <property type="molecule type" value="Genomic_DNA"/>
</dbReference>
<dbReference type="PROSITE" id="PS00643">
    <property type="entry name" value="COMPLEX1_75K_3"/>
    <property type="match status" value="1"/>
</dbReference>
<evidence type="ECO:0000256" key="9">
    <source>
        <dbReference type="ARBA" id="ARBA00026021"/>
    </source>
</evidence>
<evidence type="ECO:0000256" key="11">
    <source>
        <dbReference type="RuleBase" id="RU003525"/>
    </source>
</evidence>
<dbReference type="EC" id="7.1.1.-" evidence="11"/>
<dbReference type="PANTHER" id="PTHR43105:SF13">
    <property type="entry name" value="NADH-UBIQUINONE OXIDOREDUCTASE 75 KDA SUBUNIT, MITOCHONDRIAL"/>
    <property type="match status" value="1"/>
</dbReference>
<evidence type="ECO:0000256" key="6">
    <source>
        <dbReference type="ARBA" id="ARBA00023004"/>
    </source>
</evidence>
<evidence type="ECO:0000256" key="2">
    <source>
        <dbReference type="ARBA" id="ARBA00005404"/>
    </source>
</evidence>
<dbReference type="InterPro" id="IPR036010">
    <property type="entry name" value="2Fe-2S_ferredoxin-like_sf"/>
</dbReference>
<keyword evidence="5 11" id="KW-1278">Translocase</keyword>
<evidence type="ECO:0000256" key="1">
    <source>
        <dbReference type="ARBA" id="ARBA00001966"/>
    </source>
</evidence>
<dbReference type="FunFam" id="3.30.70.20:FF:000002">
    <property type="entry name" value="NADH-ubiquinone oxidoreductase 75 kDa subunit"/>
    <property type="match status" value="1"/>
</dbReference>
<dbReference type="PANTHER" id="PTHR43105">
    <property type="entry name" value="RESPIRATORY NITRATE REDUCTASE"/>
    <property type="match status" value="1"/>
</dbReference>
<evidence type="ECO:0000313" key="17">
    <source>
        <dbReference type="EMBL" id="VFK06798.1"/>
    </source>
</evidence>
<reference evidence="17" key="1">
    <citation type="submission" date="2019-02" db="EMBL/GenBank/DDBJ databases">
        <authorList>
            <person name="Gruber-Vodicka R. H."/>
            <person name="Seah K. B. B."/>
        </authorList>
    </citation>
    <scope>NUCLEOTIDE SEQUENCE</scope>
    <source>
        <strain evidence="15">BECK_BZ163</strain>
        <strain evidence="17">BECK_BZ164</strain>
        <strain evidence="16">BECK_BZ165</strain>
    </source>
</reference>
<keyword evidence="11" id="KW-0874">Quinone</keyword>
<dbReference type="PROSITE" id="PS51085">
    <property type="entry name" value="2FE2S_FER_2"/>
    <property type="match status" value="1"/>
</dbReference>
<evidence type="ECO:0000259" key="13">
    <source>
        <dbReference type="PROSITE" id="PS51669"/>
    </source>
</evidence>
<dbReference type="SUPFAM" id="SSF54292">
    <property type="entry name" value="2Fe-2S ferredoxin-like"/>
    <property type="match status" value="1"/>
</dbReference>
<dbReference type="PROSITE" id="PS00642">
    <property type="entry name" value="COMPLEX1_75K_2"/>
    <property type="match status" value="1"/>
</dbReference>
<evidence type="ECO:0000256" key="7">
    <source>
        <dbReference type="ARBA" id="ARBA00023014"/>
    </source>
</evidence>
<keyword evidence="11" id="KW-0001">2Fe-2S</keyword>
<dbReference type="EMBL" id="CAADFA010000028">
    <property type="protein sequence ID" value="VFJ45630.1"/>
    <property type="molecule type" value="Genomic_DNA"/>
</dbReference>
<dbReference type="InterPro" id="IPR054351">
    <property type="entry name" value="NADH_UbQ_OxRdtase_ferredoxin"/>
</dbReference>
<dbReference type="Pfam" id="PF10588">
    <property type="entry name" value="NADH-G_4Fe-4S_3"/>
    <property type="match status" value="1"/>
</dbReference>
<dbReference type="PROSITE" id="PS51839">
    <property type="entry name" value="4FE4S_HC3"/>
    <property type="match status" value="1"/>
</dbReference>
<dbReference type="GO" id="GO:0051539">
    <property type="term" value="F:4 iron, 4 sulfur cluster binding"/>
    <property type="evidence" value="ECO:0007669"/>
    <property type="project" value="UniProtKB-KW"/>
</dbReference>
<dbReference type="Pfam" id="PF22151">
    <property type="entry name" value="Fer4_NDSU1"/>
    <property type="match status" value="1"/>
</dbReference>
<comment type="catalytic activity">
    <reaction evidence="10 11">
        <text>a quinone + NADH + 5 H(+)(in) = a quinol + NAD(+) + 4 H(+)(out)</text>
        <dbReference type="Rhea" id="RHEA:57888"/>
        <dbReference type="ChEBI" id="CHEBI:15378"/>
        <dbReference type="ChEBI" id="CHEBI:24646"/>
        <dbReference type="ChEBI" id="CHEBI:57540"/>
        <dbReference type="ChEBI" id="CHEBI:57945"/>
        <dbReference type="ChEBI" id="CHEBI:132124"/>
    </reaction>
</comment>